<dbReference type="InterPro" id="IPR022700">
    <property type="entry name" value="CLIP"/>
</dbReference>
<keyword evidence="4 11" id="KW-0378">Hydrolase</keyword>
<keyword evidence="1 11" id="KW-0645">Protease</keyword>
<evidence type="ECO:0000256" key="2">
    <source>
        <dbReference type="ARBA" id="ARBA00022723"/>
    </source>
</evidence>
<keyword evidence="9" id="KW-0325">Glycoprotein</keyword>
<keyword evidence="13" id="KW-1185">Reference proteome</keyword>
<dbReference type="FunFam" id="2.40.10.10:FF:000078">
    <property type="entry name" value="Serine protease H137"/>
    <property type="match status" value="1"/>
</dbReference>
<dbReference type="GO" id="GO:0006508">
    <property type="term" value="P:proteolysis"/>
    <property type="evidence" value="ECO:0007669"/>
    <property type="project" value="UniProtKB-KW"/>
</dbReference>
<dbReference type="EC" id="3.4.21.-" evidence="11"/>
<keyword evidence="7" id="KW-0865">Zymogen</keyword>
<dbReference type="RefSeq" id="XP_033234601.1">
    <property type="nucleotide sequence ID" value="XM_033378710.1"/>
</dbReference>
<name>A0A6I8VVI8_DROPS</name>
<evidence type="ECO:0000256" key="10">
    <source>
        <dbReference type="ARBA" id="ARBA00024195"/>
    </source>
</evidence>
<dbReference type="CDD" id="cd00190">
    <property type="entry name" value="Tryp_SPc"/>
    <property type="match status" value="1"/>
</dbReference>
<comment type="domain">
    <text evidence="11">The clip domain consists of 35-55 residues which are 'knitted' together usually by 3 conserved disulfide bonds forming a clip-like compact structure.</text>
</comment>
<dbReference type="GO" id="GO:0004252">
    <property type="term" value="F:serine-type endopeptidase activity"/>
    <property type="evidence" value="ECO:0007669"/>
    <property type="project" value="UniProtKB-UniRule"/>
</dbReference>
<dbReference type="Proteomes" id="UP000001819">
    <property type="component" value="Chromosome 3"/>
</dbReference>
<dbReference type="PROSITE" id="PS50240">
    <property type="entry name" value="TRYPSIN_DOM"/>
    <property type="match status" value="1"/>
</dbReference>
<feature type="chain" id="PRO_5044517775" description="CLIP domain-containing serine protease" evidence="11">
    <location>
        <begin position="20"/>
        <end position="361"/>
    </location>
</feature>
<dbReference type="GO" id="GO:0005576">
    <property type="term" value="C:extracellular region"/>
    <property type="evidence" value="ECO:0007669"/>
    <property type="project" value="UniProtKB-SubCell"/>
</dbReference>
<evidence type="ECO:0000256" key="5">
    <source>
        <dbReference type="ARBA" id="ARBA00022825"/>
    </source>
</evidence>
<dbReference type="GO" id="GO:0051604">
    <property type="term" value="P:protein maturation"/>
    <property type="evidence" value="ECO:0007669"/>
    <property type="project" value="UniProtKB-ARBA"/>
</dbReference>
<keyword evidence="3 11" id="KW-0732">Signal</keyword>
<comment type="subcellular location">
    <subcellularLocation>
        <location evidence="11">Secreted</location>
    </subcellularLocation>
</comment>
<dbReference type="PRINTS" id="PR00722">
    <property type="entry name" value="CHYMOTRYPSIN"/>
</dbReference>
<evidence type="ECO:0000313" key="15">
    <source>
        <dbReference type="RefSeq" id="XP_033234600.1"/>
    </source>
</evidence>
<evidence type="ECO:0000259" key="12">
    <source>
        <dbReference type="PROSITE" id="PS50240"/>
    </source>
</evidence>
<evidence type="ECO:0000313" key="13">
    <source>
        <dbReference type="Proteomes" id="UP000001819"/>
    </source>
</evidence>
<dbReference type="Pfam" id="PF00089">
    <property type="entry name" value="Trypsin"/>
    <property type="match status" value="1"/>
</dbReference>
<feature type="signal peptide" evidence="11">
    <location>
        <begin position="1"/>
        <end position="19"/>
    </location>
</feature>
<accession>A0A6I8VVI8</accession>
<dbReference type="InterPro" id="IPR051487">
    <property type="entry name" value="Ser/Thr_Proteases_Immune/Dev"/>
</dbReference>
<dbReference type="InterPro" id="IPR038565">
    <property type="entry name" value="CLIP_sf"/>
</dbReference>
<dbReference type="Gene3D" id="2.40.10.10">
    <property type="entry name" value="Trypsin-like serine proteases"/>
    <property type="match status" value="2"/>
</dbReference>
<dbReference type="InterPro" id="IPR009003">
    <property type="entry name" value="Peptidase_S1_PA"/>
</dbReference>
<dbReference type="RefSeq" id="XP_033234600.1">
    <property type="nucleotide sequence ID" value="XM_033378709.1"/>
</dbReference>
<organism evidence="13 14">
    <name type="scientific">Drosophila pseudoobscura pseudoobscura</name>
    <name type="common">Fruit fly</name>
    <dbReference type="NCBI Taxonomy" id="46245"/>
    <lineage>
        <taxon>Eukaryota</taxon>
        <taxon>Metazoa</taxon>
        <taxon>Ecdysozoa</taxon>
        <taxon>Arthropoda</taxon>
        <taxon>Hexapoda</taxon>
        <taxon>Insecta</taxon>
        <taxon>Pterygota</taxon>
        <taxon>Neoptera</taxon>
        <taxon>Endopterygota</taxon>
        <taxon>Diptera</taxon>
        <taxon>Brachycera</taxon>
        <taxon>Muscomorpha</taxon>
        <taxon>Ephydroidea</taxon>
        <taxon>Drosophilidae</taxon>
        <taxon>Drosophila</taxon>
        <taxon>Sophophora</taxon>
    </lineage>
</organism>
<sequence>MPFLDWQVVLLWSVLYLLAGGTTDNLAENENCFYCVPIDECGKLFGILQQGKSAPFEEIRLIYKSGCNDHRGLFCCDNDPKGIEELQKQNCGVPEALPGDLNFRVVNGKEVKLGSRPWMALFLTNRSANAEHFCGGSLITQRFVLSAAHCFTKQEYGDINSVVVRLGEHDVRHTRDCRTYGDKEICAPPSEDFAIKRIISHEFFSYSSKYHDIALVELASQVEYKIHIKPICLPLNAEMQKLAETLDSFSVAGWGRLNAYSVRGSDVLMAADLQRKHRKMCTIKFSMWVKESQICAGSSTTAQDSCRGDSGGPLGSLVNYLGRPRFVQFGLVSFGTDDCQNQAVYTNVGFHLPWITEIMAE</sequence>
<dbReference type="Gene3D" id="3.30.1640.30">
    <property type="match status" value="1"/>
</dbReference>
<keyword evidence="2" id="KW-0479">Metal-binding</keyword>
<dbReference type="SUPFAM" id="SSF50494">
    <property type="entry name" value="Trypsin-like serine proteases"/>
    <property type="match status" value="1"/>
</dbReference>
<dbReference type="PANTHER" id="PTHR24256">
    <property type="entry name" value="TRYPTASE-RELATED"/>
    <property type="match status" value="1"/>
</dbReference>
<evidence type="ECO:0000256" key="9">
    <source>
        <dbReference type="ARBA" id="ARBA00023180"/>
    </source>
</evidence>
<dbReference type="PROSITE" id="PS00134">
    <property type="entry name" value="TRYPSIN_HIS"/>
    <property type="match status" value="1"/>
</dbReference>
<evidence type="ECO:0000256" key="3">
    <source>
        <dbReference type="ARBA" id="ARBA00022729"/>
    </source>
</evidence>
<evidence type="ECO:0000313" key="14">
    <source>
        <dbReference type="RefSeq" id="XP_033234599.1"/>
    </source>
</evidence>
<dbReference type="FunFam" id="2.40.10.10:FF:000028">
    <property type="entry name" value="Serine protease easter"/>
    <property type="match status" value="1"/>
</dbReference>
<dbReference type="OMA" id="ICAPPSE"/>
<dbReference type="InterPro" id="IPR018114">
    <property type="entry name" value="TRYPSIN_HIS"/>
</dbReference>
<comment type="similarity">
    <text evidence="10 11">Belongs to the peptidase S1 family. CLIP subfamily.</text>
</comment>
<dbReference type="AlphaFoldDB" id="A0A6I8VVI8"/>
<dbReference type="RefSeq" id="XP_033234599.1">
    <property type="nucleotide sequence ID" value="XM_033378708.1"/>
</dbReference>
<evidence type="ECO:0000256" key="4">
    <source>
        <dbReference type="ARBA" id="ARBA00022801"/>
    </source>
</evidence>
<keyword evidence="6" id="KW-0106">Calcium</keyword>
<evidence type="ECO:0000256" key="11">
    <source>
        <dbReference type="RuleBase" id="RU366078"/>
    </source>
</evidence>
<proteinExistence type="inferred from homology"/>
<keyword evidence="11" id="KW-0964">Secreted</keyword>
<dbReference type="GO" id="GO:0046872">
    <property type="term" value="F:metal ion binding"/>
    <property type="evidence" value="ECO:0007669"/>
    <property type="project" value="UniProtKB-KW"/>
</dbReference>
<dbReference type="Bgee" id="FBgn0245513">
    <property type="expression patterns" value="Expressed in insect adult head and 1 other cell type or tissue"/>
</dbReference>
<evidence type="ECO:0000256" key="7">
    <source>
        <dbReference type="ARBA" id="ARBA00023145"/>
    </source>
</evidence>
<evidence type="ECO:0000313" key="16">
    <source>
        <dbReference type="RefSeq" id="XP_033234601.1"/>
    </source>
</evidence>
<dbReference type="InterPro" id="IPR001254">
    <property type="entry name" value="Trypsin_dom"/>
</dbReference>
<dbReference type="KEGG" id="dpo:6898982"/>
<keyword evidence="5 11" id="KW-0720">Serine protease</keyword>
<keyword evidence="8" id="KW-1015">Disulfide bond</keyword>
<reference evidence="13" key="1">
    <citation type="submission" date="2024-06" db="UniProtKB">
        <authorList>
            <consortium name="RefSeq"/>
        </authorList>
    </citation>
    <scope>NUCLEOTIDE SEQUENCE [LARGE SCALE GENOMIC DNA]</scope>
    <source>
        <strain evidence="16">MV-25-SWS-2005</strain>
        <strain evidence="13">MV2-25</strain>
        <tissue evidence="16">Whole body</tissue>
    </source>
</reference>
<feature type="domain" description="Peptidase S1" evidence="12">
    <location>
        <begin position="105"/>
        <end position="360"/>
    </location>
</feature>
<dbReference type="Pfam" id="PF12032">
    <property type="entry name" value="CLIP"/>
    <property type="match status" value="1"/>
</dbReference>
<dbReference type="SMART" id="SM00020">
    <property type="entry name" value="Tryp_SPc"/>
    <property type="match status" value="1"/>
</dbReference>
<evidence type="ECO:0000256" key="8">
    <source>
        <dbReference type="ARBA" id="ARBA00023157"/>
    </source>
</evidence>
<evidence type="ECO:0000256" key="1">
    <source>
        <dbReference type="ARBA" id="ARBA00022670"/>
    </source>
</evidence>
<evidence type="ECO:0000256" key="6">
    <source>
        <dbReference type="ARBA" id="ARBA00022837"/>
    </source>
</evidence>
<protein>
    <recommendedName>
        <fullName evidence="11">CLIP domain-containing serine protease</fullName>
        <ecNumber evidence="11">3.4.21.-</ecNumber>
    </recommendedName>
</protein>
<reference evidence="14 15" key="2">
    <citation type="submission" date="2025-04" db="UniProtKB">
        <authorList>
            <consortium name="RefSeq"/>
        </authorList>
    </citation>
    <scope>IDENTIFICATION</scope>
    <source>
        <strain evidence="14 15">MV-25-SWS-2005</strain>
        <tissue evidence="14 15">Whole body</tissue>
    </source>
</reference>
<dbReference type="InterPro" id="IPR043504">
    <property type="entry name" value="Peptidase_S1_PA_chymotrypsin"/>
</dbReference>
<gene>
    <name evidence="14 15 16" type="primary">LOC6898982</name>
</gene>
<dbReference type="InterPro" id="IPR001314">
    <property type="entry name" value="Peptidase_S1A"/>
</dbReference>